<dbReference type="PANTHER" id="PTHR24291:SF203">
    <property type="entry name" value="CYTOCHROME P450 4D1-RELATED"/>
    <property type="match status" value="1"/>
</dbReference>
<dbReference type="OrthoDB" id="1055148at2759"/>
<evidence type="ECO:0000256" key="8">
    <source>
        <dbReference type="ARBA" id="ARBA00022824"/>
    </source>
</evidence>
<keyword evidence="8" id="KW-0256">Endoplasmic reticulum</keyword>
<evidence type="ECO:0000256" key="11">
    <source>
        <dbReference type="ARBA" id="ARBA00023004"/>
    </source>
</evidence>
<dbReference type="GO" id="GO:0005506">
    <property type="term" value="F:iron ion binding"/>
    <property type="evidence" value="ECO:0007669"/>
    <property type="project" value="InterPro"/>
</dbReference>
<dbReference type="PRINTS" id="PR00465">
    <property type="entry name" value="EP450IV"/>
</dbReference>
<evidence type="ECO:0000256" key="3">
    <source>
        <dbReference type="ARBA" id="ARBA00004174"/>
    </source>
</evidence>
<dbReference type="STRING" id="7234.B4GZU7"/>
<keyword evidence="7 14" id="KW-0479">Metal-binding</keyword>
<dbReference type="GO" id="GO:0016705">
    <property type="term" value="F:oxidoreductase activity, acting on paired donors, with incorporation or reduction of molecular oxygen"/>
    <property type="evidence" value="ECO:0007669"/>
    <property type="project" value="InterPro"/>
</dbReference>
<keyword evidence="11 14" id="KW-0408">Iron</keyword>
<dbReference type="EMBL" id="CH479199">
    <property type="protein sequence ID" value="EDW29524.1"/>
    <property type="molecule type" value="Genomic_DNA"/>
</dbReference>
<dbReference type="PRINTS" id="PR00385">
    <property type="entry name" value="P450"/>
</dbReference>
<evidence type="ECO:0000256" key="1">
    <source>
        <dbReference type="ARBA" id="ARBA00001971"/>
    </source>
</evidence>
<dbReference type="HOGENOM" id="CLU_001570_5_1_1"/>
<dbReference type="Proteomes" id="UP000008744">
    <property type="component" value="Unassembled WGS sequence"/>
</dbReference>
<dbReference type="InterPro" id="IPR036396">
    <property type="entry name" value="Cyt_P450_sf"/>
</dbReference>
<evidence type="ECO:0000256" key="13">
    <source>
        <dbReference type="ARBA" id="ARBA00023136"/>
    </source>
</evidence>
<dbReference type="GO" id="GO:0004497">
    <property type="term" value="F:monooxygenase activity"/>
    <property type="evidence" value="ECO:0007669"/>
    <property type="project" value="UniProtKB-KW"/>
</dbReference>
<organism evidence="16">
    <name type="scientific">Drosophila persimilis</name>
    <name type="common">Fruit fly</name>
    <dbReference type="NCBI Taxonomy" id="7234"/>
    <lineage>
        <taxon>Eukaryota</taxon>
        <taxon>Metazoa</taxon>
        <taxon>Ecdysozoa</taxon>
        <taxon>Arthropoda</taxon>
        <taxon>Hexapoda</taxon>
        <taxon>Insecta</taxon>
        <taxon>Pterygota</taxon>
        <taxon>Neoptera</taxon>
        <taxon>Endopterygota</taxon>
        <taxon>Diptera</taxon>
        <taxon>Brachycera</taxon>
        <taxon>Muscomorpha</taxon>
        <taxon>Ephydroidea</taxon>
        <taxon>Drosophilidae</taxon>
        <taxon>Drosophila</taxon>
        <taxon>Sophophora</taxon>
    </lineage>
</organism>
<name>B4GZU7_DROPE</name>
<evidence type="ECO:0000313" key="15">
    <source>
        <dbReference type="EMBL" id="EDW29524.1"/>
    </source>
</evidence>
<comment type="subcellular location">
    <subcellularLocation>
        <location evidence="4">Endoplasmic reticulum membrane</location>
        <topology evidence="4">Peripheral membrane protein</topology>
    </subcellularLocation>
    <subcellularLocation>
        <location evidence="3">Microsome membrane</location>
        <topology evidence="3">Peripheral membrane protein</topology>
    </subcellularLocation>
</comment>
<dbReference type="OMA" id="ISPMYMG"/>
<comment type="function">
    <text evidence="2">May be involved in the metabolism of insect hormones and in the breakdown of synthetic insecticides.</text>
</comment>
<feature type="binding site" description="axial binding residue" evidence="14">
    <location>
        <position position="337"/>
    </location>
    <ligand>
        <name>heme</name>
        <dbReference type="ChEBI" id="CHEBI:30413"/>
    </ligand>
    <ligandPart>
        <name>Fe</name>
        <dbReference type="ChEBI" id="CHEBI:18248"/>
    </ligandPart>
</feature>
<reference evidence="15 16" key="1">
    <citation type="journal article" date="2007" name="Nature">
        <title>Evolution of genes and genomes on the Drosophila phylogeny.</title>
        <authorList>
            <consortium name="Drosophila 12 Genomes Consortium"/>
            <person name="Clark A.G."/>
            <person name="Eisen M.B."/>
            <person name="Smith D.R."/>
            <person name="Bergman C.M."/>
            <person name="Oliver B."/>
            <person name="Markow T.A."/>
            <person name="Kaufman T.C."/>
            <person name="Kellis M."/>
            <person name="Gelbart W."/>
            <person name="Iyer V.N."/>
            <person name="Pollard D.A."/>
            <person name="Sackton T.B."/>
            <person name="Larracuente A.M."/>
            <person name="Singh N.D."/>
            <person name="Abad J.P."/>
            <person name="Abt D.N."/>
            <person name="Adryan B."/>
            <person name="Aguade M."/>
            <person name="Akashi H."/>
            <person name="Anderson W.W."/>
            <person name="Aquadro C.F."/>
            <person name="Ardell D.H."/>
            <person name="Arguello R."/>
            <person name="Artieri C.G."/>
            <person name="Barbash D.A."/>
            <person name="Barker D."/>
            <person name="Barsanti P."/>
            <person name="Batterham P."/>
            <person name="Batzoglou S."/>
            <person name="Begun D."/>
            <person name="Bhutkar A."/>
            <person name="Blanco E."/>
            <person name="Bosak S.A."/>
            <person name="Bradley R.K."/>
            <person name="Brand A.D."/>
            <person name="Brent M.R."/>
            <person name="Brooks A.N."/>
            <person name="Brown R.H."/>
            <person name="Butlin R.K."/>
            <person name="Caggese C."/>
            <person name="Calvi B.R."/>
            <person name="Bernardo de Carvalho A."/>
            <person name="Caspi A."/>
            <person name="Castrezana S."/>
            <person name="Celniker S.E."/>
            <person name="Chang J.L."/>
            <person name="Chapple C."/>
            <person name="Chatterji S."/>
            <person name="Chinwalla A."/>
            <person name="Civetta A."/>
            <person name="Clifton S.W."/>
            <person name="Comeron J.M."/>
            <person name="Costello J.C."/>
            <person name="Coyne J.A."/>
            <person name="Daub J."/>
            <person name="David R.G."/>
            <person name="Delcher A.L."/>
            <person name="Delehaunty K."/>
            <person name="Do C.B."/>
            <person name="Ebling H."/>
            <person name="Edwards K."/>
            <person name="Eickbush T."/>
            <person name="Evans J.D."/>
            <person name="Filipski A."/>
            <person name="Findeiss S."/>
            <person name="Freyhult E."/>
            <person name="Fulton L."/>
            <person name="Fulton R."/>
            <person name="Garcia A.C."/>
            <person name="Gardiner A."/>
            <person name="Garfield D.A."/>
            <person name="Garvin B.E."/>
            <person name="Gibson G."/>
            <person name="Gilbert D."/>
            <person name="Gnerre S."/>
            <person name="Godfrey J."/>
            <person name="Good R."/>
            <person name="Gotea V."/>
            <person name="Gravely B."/>
            <person name="Greenberg A.J."/>
            <person name="Griffiths-Jones S."/>
            <person name="Gross S."/>
            <person name="Guigo R."/>
            <person name="Gustafson E.A."/>
            <person name="Haerty W."/>
            <person name="Hahn M.W."/>
            <person name="Halligan D.L."/>
            <person name="Halpern A.L."/>
            <person name="Halter G.M."/>
            <person name="Han M.V."/>
            <person name="Heger A."/>
            <person name="Hillier L."/>
            <person name="Hinrichs A.S."/>
            <person name="Holmes I."/>
            <person name="Hoskins R.A."/>
            <person name="Hubisz M.J."/>
            <person name="Hultmark D."/>
            <person name="Huntley M.A."/>
            <person name="Jaffe D.B."/>
            <person name="Jagadeeshan S."/>
            <person name="Jeck W.R."/>
            <person name="Johnson J."/>
            <person name="Jones C.D."/>
            <person name="Jordan W.C."/>
            <person name="Karpen G.H."/>
            <person name="Kataoka E."/>
            <person name="Keightley P.D."/>
            <person name="Kheradpour P."/>
            <person name="Kirkness E.F."/>
            <person name="Koerich L.B."/>
            <person name="Kristiansen K."/>
            <person name="Kudrna D."/>
            <person name="Kulathinal R.J."/>
            <person name="Kumar S."/>
            <person name="Kwok R."/>
            <person name="Lander E."/>
            <person name="Langley C.H."/>
            <person name="Lapoint R."/>
            <person name="Lazzaro B.P."/>
            <person name="Lee S.J."/>
            <person name="Levesque L."/>
            <person name="Li R."/>
            <person name="Lin C.F."/>
            <person name="Lin M.F."/>
            <person name="Lindblad-Toh K."/>
            <person name="Llopart A."/>
            <person name="Long M."/>
            <person name="Low L."/>
            <person name="Lozovsky E."/>
            <person name="Lu J."/>
            <person name="Luo M."/>
            <person name="Machado C.A."/>
            <person name="Makalowski W."/>
            <person name="Marzo M."/>
            <person name="Matsuda M."/>
            <person name="Matzkin L."/>
            <person name="McAllister B."/>
            <person name="McBride C.S."/>
            <person name="McKernan B."/>
            <person name="McKernan K."/>
            <person name="Mendez-Lago M."/>
            <person name="Minx P."/>
            <person name="Mollenhauer M.U."/>
            <person name="Montooth K."/>
            <person name="Mount S.M."/>
            <person name="Mu X."/>
            <person name="Myers E."/>
            <person name="Negre B."/>
            <person name="Newfeld S."/>
            <person name="Nielsen R."/>
            <person name="Noor M.A."/>
            <person name="O'Grady P."/>
            <person name="Pachter L."/>
            <person name="Papaceit M."/>
            <person name="Parisi M.J."/>
            <person name="Parisi M."/>
            <person name="Parts L."/>
            <person name="Pedersen J.S."/>
            <person name="Pesole G."/>
            <person name="Phillippy A.M."/>
            <person name="Ponting C.P."/>
            <person name="Pop M."/>
            <person name="Porcelli D."/>
            <person name="Powell J.R."/>
            <person name="Prohaska S."/>
            <person name="Pruitt K."/>
            <person name="Puig M."/>
            <person name="Quesneville H."/>
            <person name="Ram K.R."/>
            <person name="Rand D."/>
            <person name="Rasmussen M.D."/>
            <person name="Reed L.K."/>
            <person name="Reenan R."/>
            <person name="Reily A."/>
            <person name="Remington K.A."/>
            <person name="Rieger T.T."/>
            <person name="Ritchie M.G."/>
            <person name="Robin C."/>
            <person name="Rogers Y.H."/>
            <person name="Rohde C."/>
            <person name="Rozas J."/>
            <person name="Rubenfield M.J."/>
            <person name="Ruiz A."/>
            <person name="Russo S."/>
            <person name="Salzberg S.L."/>
            <person name="Sanchez-Gracia A."/>
            <person name="Saranga D.J."/>
            <person name="Sato H."/>
            <person name="Schaeffer S.W."/>
            <person name="Schatz M.C."/>
            <person name="Schlenke T."/>
            <person name="Schwartz R."/>
            <person name="Segarra C."/>
            <person name="Singh R.S."/>
            <person name="Sirot L."/>
            <person name="Sirota M."/>
            <person name="Sisneros N.B."/>
            <person name="Smith C.D."/>
            <person name="Smith T.F."/>
            <person name="Spieth J."/>
            <person name="Stage D.E."/>
            <person name="Stark A."/>
            <person name="Stephan W."/>
            <person name="Strausberg R.L."/>
            <person name="Strempel S."/>
            <person name="Sturgill D."/>
            <person name="Sutton G."/>
            <person name="Sutton G.G."/>
            <person name="Tao W."/>
            <person name="Teichmann S."/>
            <person name="Tobari Y.N."/>
            <person name="Tomimura Y."/>
            <person name="Tsolas J.M."/>
            <person name="Valente V.L."/>
            <person name="Venter E."/>
            <person name="Venter J.C."/>
            <person name="Vicario S."/>
            <person name="Vieira F.G."/>
            <person name="Vilella A.J."/>
            <person name="Villasante A."/>
            <person name="Walenz B."/>
            <person name="Wang J."/>
            <person name="Wasserman M."/>
            <person name="Watts T."/>
            <person name="Wilson D."/>
            <person name="Wilson R.K."/>
            <person name="Wing R.A."/>
            <person name="Wolfner M.F."/>
            <person name="Wong A."/>
            <person name="Wong G.K."/>
            <person name="Wu C.I."/>
            <person name="Wu G."/>
            <person name="Yamamoto D."/>
            <person name="Yang H.P."/>
            <person name="Yang S.P."/>
            <person name="Yorke J.A."/>
            <person name="Yoshida K."/>
            <person name="Zdobnov E."/>
            <person name="Zhang P."/>
            <person name="Zhang Y."/>
            <person name="Zimin A.V."/>
            <person name="Baldwin J."/>
            <person name="Abdouelleil A."/>
            <person name="Abdulkadir J."/>
            <person name="Abebe A."/>
            <person name="Abera B."/>
            <person name="Abreu J."/>
            <person name="Acer S.C."/>
            <person name="Aftuck L."/>
            <person name="Alexander A."/>
            <person name="An P."/>
            <person name="Anderson E."/>
            <person name="Anderson S."/>
            <person name="Arachi H."/>
            <person name="Azer M."/>
            <person name="Bachantsang P."/>
            <person name="Barry A."/>
            <person name="Bayul T."/>
            <person name="Berlin A."/>
            <person name="Bessette D."/>
            <person name="Bloom T."/>
            <person name="Blye J."/>
            <person name="Boguslavskiy L."/>
            <person name="Bonnet C."/>
            <person name="Boukhgalter B."/>
            <person name="Bourzgui I."/>
            <person name="Brown A."/>
            <person name="Cahill P."/>
            <person name="Channer S."/>
            <person name="Cheshatsang Y."/>
            <person name="Chuda L."/>
            <person name="Citroen M."/>
            <person name="Collymore A."/>
            <person name="Cooke P."/>
            <person name="Costello M."/>
            <person name="D'Aco K."/>
            <person name="Daza R."/>
            <person name="De Haan G."/>
            <person name="DeGray S."/>
            <person name="DeMaso C."/>
            <person name="Dhargay N."/>
            <person name="Dooley K."/>
            <person name="Dooley E."/>
            <person name="Doricent M."/>
            <person name="Dorje P."/>
            <person name="Dorjee K."/>
            <person name="Dupes A."/>
            <person name="Elong R."/>
            <person name="Falk J."/>
            <person name="Farina A."/>
            <person name="Faro S."/>
            <person name="Ferguson D."/>
            <person name="Fisher S."/>
            <person name="Foley C.D."/>
            <person name="Franke A."/>
            <person name="Friedrich D."/>
            <person name="Gadbois L."/>
            <person name="Gearin G."/>
            <person name="Gearin C.R."/>
            <person name="Giannoukos G."/>
            <person name="Goode T."/>
            <person name="Graham J."/>
            <person name="Grandbois E."/>
            <person name="Grewal S."/>
            <person name="Gyaltsen K."/>
            <person name="Hafez N."/>
            <person name="Hagos B."/>
            <person name="Hall J."/>
            <person name="Henson C."/>
            <person name="Hollinger A."/>
            <person name="Honan T."/>
            <person name="Huard M.D."/>
            <person name="Hughes L."/>
            <person name="Hurhula B."/>
            <person name="Husby M.E."/>
            <person name="Kamat A."/>
            <person name="Kanga B."/>
            <person name="Kashin S."/>
            <person name="Khazanovich D."/>
            <person name="Kisner P."/>
            <person name="Lance K."/>
            <person name="Lara M."/>
            <person name="Lee W."/>
            <person name="Lennon N."/>
            <person name="Letendre F."/>
            <person name="LeVine R."/>
            <person name="Lipovsky A."/>
            <person name="Liu X."/>
            <person name="Liu J."/>
            <person name="Liu S."/>
            <person name="Lokyitsang T."/>
            <person name="Lokyitsang Y."/>
            <person name="Lubonja R."/>
            <person name="Lui A."/>
            <person name="MacDonald P."/>
            <person name="Magnisalis V."/>
            <person name="Maru K."/>
            <person name="Matthews C."/>
            <person name="McCusker W."/>
            <person name="McDonough S."/>
            <person name="Mehta T."/>
            <person name="Meldrim J."/>
            <person name="Meneus L."/>
            <person name="Mihai O."/>
            <person name="Mihalev A."/>
            <person name="Mihova T."/>
            <person name="Mittelman R."/>
            <person name="Mlenga V."/>
            <person name="Montmayeur A."/>
            <person name="Mulrain L."/>
            <person name="Navidi A."/>
            <person name="Naylor J."/>
            <person name="Negash T."/>
            <person name="Nguyen T."/>
            <person name="Nguyen N."/>
            <person name="Nicol R."/>
            <person name="Norbu C."/>
            <person name="Norbu N."/>
            <person name="Novod N."/>
            <person name="O'Neill B."/>
            <person name="Osman S."/>
            <person name="Markiewicz E."/>
            <person name="Oyono O.L."/>
            <person name="Patti C."/>
            <person name="Phunkhang P."/>
            <person name="Pierre F."/>
            <person name="Priest M."/>
            <person name="Raghuraman S."/>
            <person name="Rege F."/>
            <person name="Reyes R."/>
            <person name="Rise C."/>
            <person name="Rogov P."/>
            <person name="Ross K."/>
            <person name="Ryan E."/>
            <person name="Settipalli S."/>
            <person name="Shea T."/>
            <person name="Sherpa N."/>
            <person name="Shi L."/>
            <person name="Shih D."/>
            <person name="Sparrow T."/>
            <person name="Spaulding J."/>
            <person name="Stalker J."/>
            <person name="Stange-Thomann N."/>
            <person name="Stavropoulos S."/>
            <person name="Stone C."/>
            <person name="Strader C."/>
            <person name="Tesfaye S."/>
            <person name="Thomson T."/>
            <person name="Thoulutsang Y."/>
            <person name="Thoulutsang D."/>
            <person name="Topham K."/>
            <person name="Topping I."/>
            <person name="Tsamla T."/>
            <person name="Vassiliev H."/>
            <person name="Vo A."/>
            <person name="Wangchuk T."/>
            <person name="Wangdi T."/>
            <person name="Weiand M."/>
            <person name="Wilkinson J."/>
            <person name="Wilson A."/>
            <person name="Yadav S."/>
            <person name="Young G."/>
            <person name="Yu Q."/>
            <person name="Zembek L."/>
            <person name="Zhong D."/>
            <person name="Zimmer A."/>
            <person name="Zwirko Z."/>
            <person name="Jaffe D.B."/>
            <person name="Alvarez P."/>
            <person name="Brockman W."/>
            <person name="Butler J."/>
            <person name="Chin C."/>
            <person name="Gnerre S."/>
            <person name="Grabherr M."/>
            <person name="Kleber M."/>
            <person name="Mauceli E."/>
            <person name="MacCallum I."/>
        </authorList>
    </citation>
    <scope>NUCLEOTIDE SEQUENCE [LARGE SCALE GENOMIC DNA]</scope>
    <source>
        <strain evidence="16">MSH-3 / Tucson 14011-0111.49</strain>
    </source>
</reference>
<evidence type="ECO:0000313" key="16">
    <source>
        <dbReference type="Proteomes" id="UP000008744"/>
    </source>
</evidence>
<comment type="cofactor">
    <cofactor evidence="1 14">
        <name>heme</name>
        <dbReference type="ChEBI" id="CHEBI:30413"/>
    </cofactor>
</comment>
<evidence type="ECO:0000256" key="2">
    <source>
        <dbReference type="ARBA" id="ARBA00003690"/>
    </source>
</evidence>
<evidence type="ECO:0000256" key="9">
    <source>
        <dbReference type="ARBA" id="ARBA00022848"/>
    </source>
</evidence>
<dbReference type="SMR" id="B4GZU7"/>
<evidence type="ECO:0000256" key="4">
    <source>
        <dbReference type="ARBA" id="ARBA00004406"/>
    </source>
</evidence>
<dbReference type="InterPro" id="IPR002403">
    <property type="entry name" value="Cyt_P450_E_grp-IV"/>
</dbReference>
<evidence type="ECO:0000256" key="5">
    <source>
        <dbReference type="ARBA" id="ARBA00010617"/>
    </source>
</evidence>
<dbReference type="SUPFAM" id="SSF48264">
    <property type="entry name" value="Cytochrome P450"/>
    <property type="match status" value="1"/>
</dbReference>
<dbReference type="Pfam" id="PF00067">
    <property type="entry name" value="p450"/>
    <property type="match status" value="1"/>
</dbReference>
<dbReference type="AlphaFoldDB" id="B4GZU7"/>
<dbReference type="GO" id="GO:0020037">
    <property type="term" value="F:heme binding"/>
    <property type="evidence" value="ECO:0007669"/>
    <property type="project" value="InterPro"/>
</dbReference>
<dbReference type="GO" id="GO:0005789">
    <property type="term" value="C:endoplasmic reticulum membrane"/>
    <property type="evidence" value="ECO:0007669"/>
    <property type="project" value="UniProtKB-SubCell"/>
</dbReference>
<protein>
    <submittedName>
        <fullName evidence="15">GL22721</fullName>
    </submittedName>
</protein>
<gene>
    <name evidence="15" type="primary">Dper\GL22721</name>
    <name evidence="15" type="ORF">Dper_GL22721</name>
</gene>
<dbReference type="Gene3D" id="1.10.630.10">
    <property type="entry name" value="Cytochrome P450"/>
    <property type="match status" value="2"/>
</dbReference>
<dbReference type="InterPro" id="IPR050196">
    <property type="entry name" value="Cytochrome_P450_Monoox"/>
</dbReference>
<proteinExistence type="inferred from homology"/>
<dbReference type="InterPro" id="IPR001128">
    <property type="entry name" value="Cyt_P450"/>
</dbReference>
<dbReference type="PANTHER" id="PTHR24291">
    <property type="entry name" value="CYTOCHROME P450 FAMILY 4"/>
    <property type="match status" value="1"/>
</dbReference>
<dbReference type="PhylomeDB" id="B4GZU7"/>
<keyword evidence="12" id="KW-0503">Monooxygenase</keyword>
<comment type="similarity">
    <text evidence="5">Belongs to the cytochrome P450 family.</text>
</comment>
<keyword evidence="10" id="KW-0560">Oxidoreductase</keyword>
<keyword evidence="16" id="KW-1185">Reference proteome</keyword>
<evidence type="ECO:0000256" key="14">
    <source>
        <dbReference type="PIRSR" id="PIRSR602403-1"/>
    </source>
</evidence>
<keyword evidence="9" id="KW-0492">Microsome</keyword>
<accession>B4GZU7</accession>
<evidence type="ECO:0000256" key="7">
    <source>
        <dbReference type="ARBA" id="ARBA00022723"/>
    </source>
</evidence>
<dbReference type="eggNOG" id="KOG0157">
    <property type="taxonomic scope" value="Eukaryota"/>
</dbReference>
<sequence>MVVWLGLCLLLIVLSLYLLYAFERQTRIDRLTHNWPAPPSLPILGHLHILAKLVGPHPFRRATELVNTHLKDHRGKLWLGTKLYLVDCNPKDIQALCSAQQMLQKTTDYKVFENWLCEGLFTADYDKWFQRRKTLTPAFNYTMIKQFVQVFERQSRILLPRVAEYAESGKSVDFLDLISCYTLDVICETALGVSVDAQSSRDRPTLKRFVMYNMTLHTDHQQQCREEIWQICGKDTKEPITIEQVQQLEFLEWCVKETLRMYPPAPLLTRRATANCQINDFFIPKGNDVVISPMYMGRCKDFFPEPLVFKPERWARGAEPKIEATTFIPFMTGARSCLGQRYAMVMIKSVMAHLLRSYRFEPIGERQVKMKLNFVVTLHTVEPYYCRVRAIE</sequence>
<evidence type="ECO:0000256" key="10">
    <source>
        <dbReference type="ARBA" id="ARBA00023002"/>
    </source>
</evidence>
<keyword evidence="13" id="KW-0472">Membrane</keyword>
<evidence type="ECO:0000256" key="6">
    <source>
        <dbReference type="ARBA" id="ARBA00022617"/>
    </source>
</evidence>
<evidence type="ECO:0000256" key="12">
    <source>
        <dbReference type="ARBA" id="ARBA00023033"/>
    </source>
</evidence>
<keyword evidence="6 14" id="KW-0349">Heme</keyword>